<gene>
    <name evidence="1" type="ORF">Cvel_31436</name>
</gene>
<name>A0A0G4HTQ1_9ALVE</name>
<dbReference type="EMBL" id="CDMZ01003815">
    <property type="protein sequence ID" value="CEM47682.1"/>
    <property type="molecule type" value="Genomic_DNA"/>
</dbReference>
<reference evidence="1" key="1">
    <citation type="submission" date="2014-11" db="EMBL/GenBank/DDBJ databases">
        <authorList>
            <person name="Otto D Thomas"/>
            <person name="Naeem Raeece"/>
        </authorList>
    </citation>
    <scope>NUCLEOTIDE SEQUENCE</scope>
</reference>
<dbReference type="AlphaFoldDB" id="A0A0G4HTQ1"/>
<accession>A0A0G4HTQ1</accession>
<evidence type="ECO:0000313" key="1">
    <source>
        <dbReference type="EMBL" id="CEM47682.1"/>
    </source>
</evidence>
<sequence length="355" mass="39046">MVALPRTLSAEENRIPFASRHVPNLGTIVGLTSGGVPRDQDSAFGFLAFQDLARSRQASSEVSGAPDRGRVGEDSLYGIGGGGVGYPATIGELRWTLLGGDQSALNIFSATVLSHTGLLSGKLDPALPLPSVLASPTETLSEGVTALKTFNRPCAEFDDFRTVASIQKFQTHPETSLSADCEADVENHRFISIGQTTARKKEPCWDYAAFENPDKATEADWNQYADSGCLAVHRATTGRVDFMRCSHRQVDMVFDREWPSLADSLGIPLGGVEEPDPIRNRVLGPDSIKDDMRGQMDRVLSRLHLQKRTTVFSQRRLNRLPQHEPYTGQLDEKELSRLMAIFVEDLVERSTTEEE</sequence>
<dbReference type="VEuPathDB" id="CryptoDB:Cvel_31436"/>
<protein>
    <submittedName>
        <fullName evidence="1">Uncharacterized protein</fullName>
    </submittedName>
</protein>
<organism evidence="1">
    <name type="scientific">Chromera velia CCMP2878</name>
    <dbReference type="NCBI Taxonomy" id="1169474"/>
    <lineage>
        <taxon>Eukaryota</taxon>
        <taxon>Sar</taxon>
        <taxon>Alveolata</taxon>
        <taxon>Colpodellida</taxon>
        <taxon>Chromeraceae</taxon>
        <taxon>Chromera</taxon>
    </lineage>
</organism>
<proteinExistence type="predicted"/>